<evidence type="ECO:0000313" key="11">
    <source>
        <dbReference type="Proteomes" id="UP000242188"/>
    </source>
</evidence>
<keyword evidence="4 8" id="KW-0812">Transmembrane</keyword>
<dbReference type="GO" id="GO:0005886">
    <property type="term" value="C:plasma membrane"/>
    <property type="evidence" value="ECO:0007669"/>
    <property type="project" value="UniProtKB-ARBA"/>
</dbReference>
<dbReference type="GO" id="GO:0015250">
    <property type="term" value="F:water channel activity"/>
    <property type="evidence" value="ECO:0007669"/>
    <property type="project" value="TreeGrafter"/>
</dbReference>
<evidence type="ECO:0000256" key="4">
    <source>
        <dbReference type="ARBA" id="ARBA00022692"/>
    </source>
</evidence>
<protein>
    <submittedName>
        <fullName evidence="10">Aquaporin-4</fullName>
    </submittedName>
</protein>
<evidence type="ECO:0000256" key="8">
    <source>
        <dbReference type="RuleBase" id="RU000477"/>
    </source>
</evidence>
<dbReference type="NCBIfam" id="TIGR00861">
    <property type="entry name" value="MIP"/>
    <property type="match status" value="1"/>
</dbReference>
<keyword evidence="5" id="KW-0677">Repeat</keyword>
<keyword evidence="7 9" id="KW-0472">Membrane</keyword>
<evidence type="ECO:0000256" key="6">
    <source>
        <dbReference type="ARBA" id="ARBA00022989"/>
    </source>
</evidence>
<dbReference type="EMBL" id="NEDP02076635">
    <property type="protein sequence ID" value="OWF36350.1"/>
    <property type="molecule type" value="Genomic_DNA"/>
</dbReference>
<feature type="transmembrane region" description="Helical" evidence="9">
    <location>
        <begin position="43"/>
        <end position="64"/>
    </location>
</feature>
<dbReference type="AlphaFoldDB" id="A0A210PIN2"/>
<keyword evidence="3 8" id="KW-0813">Transport</keyword>
<feature type="transmembrane region" description="Helical" evidence="9">
    <location>
        <begin position="159"/>
        <end position="177"/>
    </location>
</feature>
<evidence type="ECO:0000256" key="9">
    <source>
        <dbReference type="SAM" id="Phobius"/>
    </source>
</evidence>
<dbReference type="FunFam" id="1.20.1080.10:FF:000009">
    <property type="entry name" value="aquaporin-4 isoform X1"/>
    <property type="match status" value="1"/>
</dbReference>
<feature type="transmembrane region" description="Helical" evidence="9">
    <location>
        <begin position="231"/>
        <end position="252"/>
    </location>
</feature>
<comment type="subcellular location">
    <subcellularLocation>
        <location evidence="1">Membrane</location>
        <topology evidence="1">Multi-pass membrane protein</topology>
    </subcellularLocation>
</comment>
<dbReference type="PANTHER" id="PTHR19139">
    <property type="entry name" value="AQUAPORIN TRANSPORTER"/>
    <property type="match status" value="1"/>
</dbReference>
<dbReference type="Pfam" id="PF00230">
    <property type="entry name" value="MIP"/>
    <property type="match status" value="1"/>
</dbReference>
<dbReference type="Gene3D" id="1.20.1080.10">
    <property type="entry name" value="Glycerol uptake facilitator protein"/>
    <property type="match status" value="1"/>
</dbReference>
<organism evidence="10 11">
    <name type="scientific">Mizuhopecten yessoensis</name>
    <name type="common">Japanese scallop</name>
    <name type="synonym">Patinopecten yessoensis</name>
    <dbReference type="NCBI Taxonomy" id="6573"/>
    <lineage>
        <taxon>Eukaryota</taxon>
        <taxon>Metazoa</taxon>
        <taxon>Spiralia</taxon>
        <taxon>Lophotrochozoa</taxon>
        <taxon>Mollusca</taxon>
        <taxon>Bivalvia</taxon>
        <taxon>Autobranchia</taxon>
        <taxon>Pteriomorphia</taxon>
        <taxon>Pectinida</taxon>
        <taxon>Pectinoidea</taxon>
        <taxon>Pectinidae</taxon>
        <taxon>Mizuhopecten</taxon>
    </lineage>
</organism>
<name>A0A210PIN2_MIZYE</name>
<feature type="transmembrane region" description="Helical" evidence="9">
    <location>
        <begin position="70"/>
        <end position="91"/>
    </location>
</feature>
<keyword evidence="11" id="KW-1185">Reference proteome</keyword>
<evidence type="ECO:0000256" key="5">
    <source>
        <dbReference type="ARBA" id="ARBA00022737"/>
    </source>
</evidence>
<dbReference type="CDD" id="cd00333">
    <property type="entry name" value="MIP"/>
    <property type="match status" value="1"/>
</dbReference>
<gene>
    <name evidence="10" type="ORF">KP79_PYT13533</name>
</gene>
<proteinExistence type="inferred from homology"/>
<feature type="transmembrane region" description="Helical" evidence="9">
    <location>
        <begin position="189"/>
        <end position="211"/>
    </location>
</feature>
<comment type="caution">
    <text evidence="10">The sequence shown here is derived from an EMBL/GenBank/DDBJ whole genome shotgun (WGS) entry which is preliminary data.</text>
</comment>
<feature type="transmembrane region" description="Helical" evidence="9">
    <location>
        <begin position="112"/>
        <end position="133"/>
    </location>
</feature>
<evidence type="ECO:0000313" key="10">
    <source>
        <dbReference type="EMBL" id="OWF36350.1"/>
    </source>
</evidence>
<dbReference type="InterPro" id="IPR034294">
    <property type="entry name" value="Aquaporin_transptr"/>
</dbReference>
<comment type="similarity">
    <text evidence="2 8">Belongs to the MIP/aquaporin (TC 1.A.8) family.</text>
</comment>
<accession>A0A210PIN2</accession>
<evidence type="ECO:0000256" key="7">
    <source>
        <dbReference type="ARBA" id="ARBA00023136"/>
    </source>
</evidence>
<dbReference type="SUPFAM" id="SSF81338">
    <property type="entry name" value="Aquaporin-like"/>
    <property type="match status" value="1"/>
</dbReference>
<dbReference type="PRINTS" id="PR00783">
    <property type="entry name" value="MINTRINSICP"/>
</dbReference>
<dbReference type="Proteomes" id="UP000242188">
    <property type="component" value="Unassembled WGS sequence"/>
</dbReference>
<dbReference type="GO" id="GO:0048878">
    <property type="term" value="P:chemical homeostasis"/>
    <property type="evidence" value="ECO:0007669"/>
    <property type="project" value="UniProtKB-ARBA"/>
</dbReference>
<dbReference type="STRING" id="6573.A0A210PIN2"/>
<dbReference type="OrthoDB" id="3222at2759"/>
<dbReference type="InterPro" id="IPR023271">
    <property type="entry name" value="Aquaporin-like"/>
</dbReference>
<dbReference type="PANTHER" id="PTHR19139:SF199">
    <property type="entry name" value="MIP17260P"/>
    <property type="match status" value="1"/>
</dbReference>
<evidence type="ECO:0000256" key="3">
    <source>
        <dbReference type="ARBA" id="ARBA00022448"/>
    </source>
</evidence>
<keyword evidence="6 9" id="KW-1133">Transmembrane helix</keyword>
<evidence type="ECO:0000256" key="2">
    <source>
        <dbReference type="ARBA" id="ARBA00006175"/>
    </source>
</evidence>
<evidence type="ECO:0000256" key="1">
    <source>
        <dbReference type="ARBA" id="ARBA00004141"/>
    </source>
</evidence>
<sequence>MPESTSHKKKYSRDSVPANHWVRRYRMITSIDDLRSLRFWKAVGAEFLGTLLLVMVGCGSCVAWDADNKVVQIAFCFGLSVATIVWSIGHVSGGHINPAVTCAFFITRQISLARGVLYIVVQCLGAIIGAGLLKGMTPPSRQDTLGATVPHNDVDGGRAFGIEFFITFILIFTIFATCDKKRKDLGGSFPLSIGLAVTMCHLFAIQFTGASMNTARSFGPAVVMGVWDKHWVYWLAPPLGACCAGLLYDNVFSLNASLEKARGFLLSSDYDHEDFPAKRRKIKVIHEEAEELNVDLNQKAPETA</sequence>
<dbReference type="InterPro" id="IPR000425">
    <property type="entry name" value="MIP"/>
</dbReference>
<reference evidence="10 11" key="1">
    <citation type="journal article" date="2017" name="Nat. Ecol. Evol.">
        <title>Scallop genome provides insights into evolution of bilaterian karyotype and development.</title>
        <authorList>
            <person name="Wang S."/>
            <person name="Zhang J."/>
            <person name="Jiao W."/>
            <person name="Li J."/>
            <person name="Xun X."/>
            <person name="Sun Y."/>
            <person name="Guo X."/>
            <person name="Huan P."/>
            <person name="Dong B."/>
            <person name="Zhang L."/>
            <person name="Hu X."/>
            <person name="Sun X."/>
            <person name="Wang J."/>
            <person name="Zhao C."/>
            <person name="Wang Y."/>
            <person name="Wang D."/>
            <person name="Huang X."/>
            <person name="Wang R."/>
            <person name="Lv J."/>
            <person name="Li Y."/>
            <person name="Zhang Z."/>
            <person name="Liu B."/>
            <person name="Lu W."/>
            <person name="Hui Y."/>
            <person name="Liang J."/>
            <person name="Zhou Z."/>
            <person name="Hou R."/>
            <person name="Li X."/>
            <person name="Liu Y."/>
            <person name="Li H."/>
            <person name="Ning X."/>
            <person name="Lin Y."/>
            <person name="Zhao L."/>
            <person name="Xing Q."/>
            <person name="Dou J."/>
            <person name="Li Y."/>
            <person name="Mao J."/>
            <person name="Guo H."/>
            <person name="Dou H."/>
            <person name="Li T."/>
            <person name="Mu C."/>
            <person name="Jiang W."/>
            <person name="Fu Q."/>
            <person name="Fu X."/>
            <person name="Miao Y."/>
            <person name="Liu J."/>
            <person name="Yu Q."/>
            <person name="Li R."/>
            <person name="Liao H."/>
            <person name="Li X."/>
            <person name="Kong Y."/>
            <person name="Jiang Z."/>
            <person name="Chourrout D."/>
            <person name="Li R."/>
            <person name="Bao Z."/>
        </authorList>
    </citation>
    <scope>NUCLEOTIDE SEQUENCE [LARGE SCALE GENOMIC DNA]</scope>
    <source>
        <strain evidence="10 11">PY_sf001</strain>
    </source>
</reference>